<dbReference type="SUPFAM" id="SSF56300">
    <property type="entry name" value="Metallo-dependent phosphatases"/>
    <property type="match status" value="1"/>
</dbReference>
<dbReference type="RefSeq" id="WP_019689928.1">
    <property type="nucleotide sequence ID" value="NZ_AFOY02000004.1"/>
</dbReference>
<dbReference type="Proteomes" id="UP000022611">
    <property type="component" value="Unassembled WGS sequence"/>
</dbReference>
<dbReference type="HOGENOM" id="CLU_055581_0_0_6"/>
<comment type="caution">
    <text evidence="1">The sequence shown here is derived from an EMBL/GenBank/DDBJ whole genome shotgun (WGS) entry which is preliminary data.</text>
</comment>
<dbReference type="EMBL" id="AFOY02000004">
    <property type="protein sequence ID" value="EXF95785.1"/>
    <property type="molecule type" value="Genomic_DNA"/>
</dbReference>
<dbReference type="OrthoDB" id="9067438at2"/>
<dbReference type="eggNOG" id="ENOG5032T3V">
    <property type="taxonomic scope" value="Bacteria"/>
</dbReference>
<evidence type="ECO:0000313" key="1">
    <source>
        <dbReference type="EMBL" id="EXF95785.1"/>
    </source>
</evidence>
<accession>A0A010SSN5</accession>
<protein>
    <submittedName>
        <fullName evidence="1">Uncharacterized protein</fullName>
    </submittedName>
</protein>
<gene>
    <name evidence="1" type="ORF">HK44_020560</name>
</gene>
<proteinExistence type="predicted"/>
<dbReference type="InterPro" id="IPR029052">
    <property type="entry name" value="Metallo-depent_PP-like"/>
</dbReference>
<dbReference type="AlphaFoldDB" id="A0A010SSN5"/>
<organism evidence="1 2">
    <name type="scientific">Pseudomonas fluorescens HK44</name>
    <dbReference type="NCBI Taxonomy" id="1042209"/>
    <lineage>
        <taxon>Bacteria</taxon>
        <taxon>Pseudomonadati</taxon>
        <taxon>Pseudomonadota</taxon>
        <taxon>Gammaproteobacteria</taxon>
        <taxon>Pseudomonadales</taxon>
        <taxon>Pseudomonadaceae</taxon>
        <taxon>Pseudomonas</taxon>
    </lineage>
</organism>
<evidence type="ECO:0000313" key="2">
    <source>
        <dbReference type="Proteomes" id="UP000022611"/>
    </source>
</evidence>
<dbReference type="PATRIC" id="fig|1042209.11.peg.637"/>
<reference evidence="1 2" key="1">
    <citation type="journal article" date="2011" name="J. Bacteriol.">
        <title>Draft genome sequence of the polycyclic aromatic hydrocarbon-degrading, genetically engineered bioluminescent bioreporter Pseudomonas fluorescens HK44.</title>
        <authorList>
            <person name="Chauhan A."/>
            <person name="Layton A.C."/>
            <person name="Williams D.E."/>
            <person name="Smartt A.E."/>
            <person name="Ripp S."/>
            <person name="Karpinets T.V."/>
            <person name="Brown S.D."/>
            <person name="Sayler G.S."/>
        </authorList>
    </citation>
    <scope>NUCLEOTIDE SEQUENCE [LARGE SCALE GENOMIC DNA]</scope>
    <source>
        <strain evidence="1 2">HK44</strain>
    </source>
</reference>
<sequence length="379" mass="42537">MPVRTVTDEQIIEALKTMDNPTAAAHLGMHPRSLLKRKAQLARKGFSPEHDMTHAVPDGFHLKGTSSLYKEGVKAPVLQWVKSSIDHERQRELMEAAIAAMGEDLPRMAFAPAPAACNTDLLNCYVVTDYHLGLLSWHEETGADYDLNIAEQQLVAWFATAITMAPDAEIGVFAQLGDYLHWDGLDAVTPASKHLLDADTRFQKLVRVAIRVTRRVVDMLLTKHQKVHVLMAEGNHDTASSIWLREWFSAIYENEPRITVDRSPDPYYCVEHGQTSLFFHHGHKKKPASVSDVFVAKFRDVFGRTQHSYAHLGHLHHVDIKENNLMIVEQHRTLAAPDAYASRGGWISGRDAKVITYHKQYGEVGRLTINSDMLKVGAA</sequence>
<name>A0A010SSN5_PSEFL</name>